<comment type="caution">
    <text evidence="7">The sequence shown here is derived from an EMBL/GenBank/DDBJ whole genome shotgun (WGS) entry which is preliminary data.</text>
</comment>
<keyword evidence="4 6" id="KW-1133">Transmembrane helix</keyword>
<keyword evidence="5 6" id="KW-0472">Membrane</keyword>
<proteinExistence type="predicted"/>
<dbReference type="GO" id="GO:0015628">
    <property type="term" value="P:protein secretion by the type II secretion system"/>
    <property type="evidence" value="ECO:0007669"/>
    <property type="project" value="InterPro"/>
</dbReference>
<dbReference type="SUPFAM" id="SSF54523">
    <property type="entry name" value="Pili subunits"/>
    <property type="match status" value="1"/>
</dbReference>
<sequence>MKKQKGFTLIELMVVIVIIGILVAIALPNFIGAQDRAKISSIKANMHTVQTMLETYGVDWGGTYPIGATAPADLITESRTASNPYYKDFVNPFTSQGMGATGGTASNSFTTITATTAAAANIGRVLLDAGVTSNTKYYLYGGDKVGALLKDKGNNFYLSNS</sequence>
<organism evidence="7 8">
    <name type="scientific">bacterium (Candidatus Blackallbacteria) CG17_big_fil_post_rev_8_21_14_2_50_48_46</name>
    <dbReference type="NCBI Taxonomy" id="2014261"/>
    <lineage>
        <taxon>Bacteria</taxon>
        <taxon>Candidatus Blackallbacteria</taxon>
    </lineage>
</organism>
<evidence type="ECO:0000256" key="1">
    <source>
        <dbReference type="ARBA" id="ARBA00004167"/>
    </source>
</evidence>
<keyword evidence="3 6" id="KW-0812">Transmembrane</keyword>
<evidence type="ECO:0000256" key="6">
    <source>
        <dbReference type="SAM" id="Phobius"/>
    </source>
</evidence>
<evidence type="ECO:0000256" key="2">
    <source>
        <dbReference type="ARBA" id="ARBA00022481"/>
    </source>
</evidence>
<dbReference type="InterPro" id="IPR012902">
    <property type="entry name" value="N_methyl_site"/>
</dbReference>
<dbReference type="Proteomes" id="UP000231019">
    <property type="component" value="Unassembled WGS sequence"/>
</dbReference>
<dbReference type="PRINTS" id="PR00813">
    <property type="entry name" value="BCTERIALGSPG"/>
</dbReference>
<protein>
    <recommendedName>
        <fullName evidence="9">Prepilin-type N-terminal cleavage/methylation domain-containing protein</fullName>
    </recommendedName>
</protein>
<dbReference type="GO" id="GO:0015627">
    <property type="term" value="C:type II protein secretion system complex"/>
    <property type="evidence" value="ECO:0007669"/>
    <property type="project" value="InterPro"/>
</dbReference>
<dbReference type="InterPro" id="IPR045584">
    <property type="entry name" value="Pilin-like"/>
</dbReference>
<evidence type="ECO:0000256" key="4">
    <source>
        <dbReference type="ARBA" id="ARBA00022989"/>
    </source>
</evidence>
<comment type="subcellular location">
    <subcellularLocation>
        <location evidence="1">Membrane</location>
        <topology evidence="1">Single-pass membrane protein</topology>
    </subcellularLocation>
</comment>
<dbReference type="Gene3D" id="3.30.700.10">
    <property type="entry name" value="Glycoprotein, Type 4 Pilin"/>
    <property type="match status" value="1"/>
</dbReference>
<dbReference type="NCBIfam" id="TIGR02532">
    <property type="entry name" value="IV_pilin_GFxxxE"/>
    <property type="match status" value="1"/>
</dbReference>
<dbReference type="InterPro" id="IPR000983">
    <property type="entry name" value="Bac_GSPG_pilin"/>
</dbReference>
<evidence type="ECO:0000313" key="7">
    <source>
        <dbReference type="EMBL" id="PIW13909.1"/>
    </source>
</evidence>
<keyword evidence="2" id="KW-0488">Methylation</keyword>
<dbReference type="PROSITE" id="PS00409">
    <property type="entry name" value="PROKAR_NTER_METHYL"/>
    <property type="match status" value="1"/>
</dbReference>
<dbReference type="GO" id="GO:0016020">
    <property type="term" value="C:membrane"/>
    <property type="evidence" value="ECO:0007669"/>
    <property type="project" value="UniProtKB-SubCell"/>
</dbReference>
<gene>
    <name evidence="7" type="ORF">COW36_24590</name>
</gene>
<dbReference type="EMBL" id="PFFQ01000066">
    <property type="protein sequence ID" value="PIW13909.1"/>
    <property type="molecule type" value="Genomic_DNA"/>
</dbReference>
<evidence type="ECO:0008006" key="9">
    <source>
        <dbReference type="Google" id="ProtNLM"/>
    </source>
</evidence>
<dbReference type="AlphaFoldDB" id="A0A2M7FXR1"/>
<dbReference type="PANTHER" id="PTHR30093:SF44">
    <property type="entry name" value="TYPE II SECRETION SYSTEM CORE PROTEIN G"/>
    <property type="match status" value="1"/>
</dbReference>
<dbReference type="Pfam" id="PF07963">
    <property type="entry name" value="N_methyl"/>
    <property type="match status" value="1"/>
</dbReference>
<accession>A0A2M7FXR1</accession>
<feature type="transmembrane region" description="Helical" evidence="6">
    <location>
        <begin position="12"/>
        <end position="31"/>
    </location>
</feature>
<name>A0A2M7FXR1_9BACT</name>
<evidence type="ECO:0000313" key="8">
    <source>
        <dbReference type="Proteomes" id="UP000231019"/>
    </source>
</evidence>
<evidence type="ECO:0000256" key="3">
    <source>
        <dbReference type="ARBA" id="ARBA00022692"/>
    </source>
</evidence>
<evidence type="ECO:0000256" key="5">
    <source>
        <dbReference type="ARBA" id="ARBA00023136"/>
    </source>
</evidence>
<reference evidence="7 8" key="1">
    <citation type="submission" date="2017-09" db="EMBL/GenBank/DDBJ databases">
        <title>Depth-based differentiation of microbial function through sediment-hosted aquifers and enrichment of novel symbionts in the deep terrestrial subsurface.</title>
        <authorList>
            <person name="Probst A.J."/>
            <person name="Ladd B."/>
            <person name="Jarett J.K."/>
            <person name="Geller-Mcgrath D.E."/>
            <person name="Sieber C.M."/>
            <person name="Emerson J.B."/>
            <person name="Anantharaman K."/>
            <person name="Thomas B.C."/>
            <person name="Malmstrom R."/>
            <person name="Stieglmeier M."/>
            <person name="Klingl A."/>
            <person name="Woyke T."/>
            <person name="Ryan C.M."/>
            <person name="Banfield J.F."/>
        </authorList>
    </citation>
    <scope>NUCLEOTIDE SEQUENCE [LARGE SCALE GENOMIC DNA]</scope>
    <source>
        <strain evidence="7">CG17_big_fil_post_rev_8_21_14_2_50_48_46</strain>
    </source>
</reference>
<dbReference type="PANTHER" id="PTHR30093">
    <property type="entry name" value="GENERAL SECRETION PATHWAY PROTEIN G"/>
    <property type="match status" value="1"/>
</dbReference>